<organism evidence="1 2">
    <name type="scientific">Corticimicrobacter populi</name>
    <dbReference type="NCBI Taxonomy" id="2175229"/>
    <lineage>
        <taxon>Bacteria</taxon>
        <taxon>Pseudomonadati</taxon>
        <taxon>Pseudomonadota</taxon>
        <taxon>Betaproteobacteria</taxon>
        <taxon>Burkholderiales</taxon>
        <taxon>Alcaligenaceae</taxon>
        <taxon>Corticimicrobacter</taxon>
    </lineage>
</organism>
<comment type="caution">
    <text evidence="1">The sequence shown here is derived from an EMBL/GenBank/DDBJ whole genome shotgun (WGS) entry which is preliminary data.</text>
</comment>
<evidence type="ECO:0000313" key="1">
    <source>
        <dbReference type="EMBL" id="PWF24912.1"/>
    </source>
</evidence>
<dbReference type="AlphaFoldDB" id="A0A2V1K7G0"/>
<dbReference type="RefSeq" id="WP_109060315.1">
    <property type="nucleotide sequence ID" value="NZ_QETA01000001.1"/>
</dbReference>
<reference evidence="2" key="1">
    <citation type="submission" date="2018-05" db="EMBL/GenBank/DDBJ databases">
        <authorList>
            <person name="Li Y."/>
        </authorList>
    </citation>
    <scope>NUCLEOTIDE SEQUENCE [LARGE SCALE GENOMIC DNA]</scope>
    <source>
        <strain evidence="2">3d-2-2</strain>
    </source>
</reference>
<keyword evidence="2" id="KW-1185">Reference proteome</keyword>
<proteinExistence type="predicted"/>
<dbReference type="EMBL" id="QETA01000001">
    <property type="protein sequence ID" value="PWF24912.1"/>
    <property type="molecule type" value="Genomic_DNA"/>
</dbReference>
<evidence type="ECO:0000313" key="2">
    <source>
        <dbReference type="Proteomes" id="UP000245212"/>
    </source>
</evidence>
<name>A0A2V1K7G0_9BURK</name>
<protein>
    <submittedName>
        <fullName evidence="1">Uncharacterized protein</fullName>
    </submittedName>
</protein>
<dbReference type="Proteomes" id="UP000245212">
    <property type="component" value="Unassembled WGS sequence"/>
</dbReference>
<accession>A0A2V1K7G0</accession>
<gene>
    <name evidence="1" type="ORF">DD235_01670</name>
</gene>
<sequence length="268" mass="30562">MSEHDYFIYPRQPHQPPPDWRALEKRLLHEGYIVPSSLVETDTIPYTTLFRLYRQLLLDSEVAVGERSIKDLLQRMQAANMLPAGMVLPAQPTGELLAEALRPHGIDLQPSDYMPHGADHASPIYHLGPATEVYLAAAEAVSAPRHYRPDHLDPTLELLEYQRQPLIPVGENLAEPRLPGYDAPIQDYGSYESHIELIGAAWEDPGMLWHSPESLQEYRILDLDWQYSFGLGYRLIRLGSVSPDWLPALTILVSELTDTPMQWHHRHL</sequence>